<evidence type="ECO:0000256" key="2">
    <source>
        <dbReference type="ARBA" id="ARBA00023125"/>
    </source>
</evidence>
<dbReference type="SUPFAM" id="SSF46785">
    <property type="entry name" value="Winged helix' DNA-binding domain"/>
    <property type="match status" value="1"/>
</dbReference>
<keyword evidence="1" id="KW-0805">Transcription regulation</keyword>
<dbReference type="SUPFAM" id="SSF48008">
    <property type="entry name" value="GntR ligand-binding domain-like"/>
    <property type="match status" value="1"/>
</dbReference>
<dbReference type="InterPro" id="IPR036390">
    <property type="entry name" value="WH_DNA-bd_sf"/>
</dbReference>
<dbReference type="Gene3D" id="1.10.10.10">
    <property type="entry name" value="Winged helix-like DNA-binding domain superfamily/Winged helix DNA-binding domain"/>
    <property type="match status" value="1"/>
</dbReference>
<dbReference type="Pfam" id="PF00392">
    <property type="entry name" value="GntR"/>
    <property type="match status" value="1"/>
</dbReference>
<evidence type="ECO:0000313" key="5">
    <source>
        <dbReference type="EMBL" id="MBA5779427.1"/>
    </source>
</evidence>
<proteinExistence type="predicted"/>
<dbReference type="CDD" id="cd07377">
    <property type="entry name" value="WHTH_GntR"/>
    <property type="match status" value="1"/>
</dbReference>
<gene>
    <name evidence="5" type="ORF">H2509_20035</name>
</gene>
<feature type="domain" description="HTH gntR-type" evidence="4">
    <location>
        <begin position="60"/>
        <end position="128"/>
    </location>
</feature>
<dbReference type="PRINTS" id="PR00035">
    <property type="entry name" value="HTHGNTR"/>
</dbReference>
<accession>A0A839AKV0</accession>
<dbReference type="Proteomes" id="UP000541109">
    <property type="component" value="Unassembled WGS sequence"/>
</dbReference>
<keyword evidence="6" id="KW-1185">Reference proteome</keyword>
<dbReference type="InterPro" id="IPR011711">
    <property type="entry name" value="GntR_C"/>
</dbReference>
<dbReference type="AlphaFoldDB" id="A0A839AKV0"/>
<comment type="caution">
    <text evidence="5">The sequence shown here is derived from an EMBL/GenBank/DDBJ whole genome shotgun (WGS) entry which is preliminary data.</text>
</comment>
<evidence type="ECO:0000256" key="1">
    <source>
        <dbReference type="ARBA" id="ARBA00023015"/>
    </source>
</evidence>
<dbReference type="InterPro" id="IPR008920">
    <property type="entry name" value="TF_FadR/GntR_C"/>
</dbReference>
<sequence>MLSTPRQQTIVLPGVTCIDSWQGRGTIGGTSKNKAVKQVLEHSATKQDERPAQAKTRGRTNLVAKVSGELRRAILAGEILAGERLPSEAGLTRQYEVSRTVIREAIASLRADGLVEARQGAGVFVISNQPSASQPFRSFDPARISSIIEVLELRTAVEVEAASLAAARRSPAQDEAIHERLSEIGQHIARGEPTIEADFAFHLAIADATNNPRFREFLEVMGRNVIPRTSLQDSDVEHTPGDYLARIQAEHRRIADAISAQDETAAQEAMRIHLKGSQQRYRTMLRRG</sequence>
<dbReference type="GO" id="GO:0003677">
    <property type="term" value="F:DNA binding"/>
    <property type="evidence" value="ECO:0007669"/>
    <property type="project" value="UniProtKB-KW"/>
</dbReference>
<dbReference type="PANTHER" id="PTHR43537:SF5">
    <property type="entry name" value="UXU OPERON TRANSCRIPTIONAL REGULATOR"/>
    <property type="match status" value="1"/>
</dbReference>
<dbReference type="GO" id="GO:0003700">
    <property type="term" value="F:DNA-binding transcription factor activity"/>
    <property type="evidence" value="ECO:0007669"/>
    <property type="project" value="InterPro"/>
</dbReference>
<protein>
    <submittedName>
        <fullName evidence="5">FadR family transcriptional regulator</fullName>
    </submittedName>
</protein>
<reference evidence="5 6" key="1">
    <citation type="submission" date="2020-07" db="EMBL/GenBank/DDBJ databases">
        <title>Stappia sp., F7233, whole genome shotgun sequencing project.</title>
        <authorList>
            <person name="Jiang S."/>
            <person name="Liu Z.W."/>
            <person name="Du Z.J."/>
        </authorList>
    </citation>
    <scope>NUCLEOTIDE SEQUENCE [LARGE SCALE GENOMIC DNA]</scope>
    <source>
        <strain evidence="5 6">F7233</strain>
    </source>
</reference>
<dbReference type="EMBL" id="JACFXV010000067">
    <property type="protein sequence ID" value="MBA5779427.1"/>
    <property type="molecule type" value="Genomic_DNA"/>
</dbReference>
<organism evidence="5 6">
    <name type="scientific">Stappia albiluteola</name>
    <dbReference type="NCBI Taxonomy" id="2758565"/>
    <lineage>
        <taxon>Bacteria</taxon>
        <taxon>Pseudomonadati</taxon>
        <taxon>Pseudomonadota</taxon>
        <taxon>Alphaproteobacteria</taxon>
        <taxon>Hyphomicrobiales</taxon>
        <taxon>Stappiaceae</taxon>
        <taxon>Stappia</taxon>
    </lineage>
</organism>
<evidence type="ECO:0000313" key="6">
    <source>
        <dbReference type="Proteomes" id="UP000541109"/>
    </source>
</evidence>
<dbReference type="InterPro" id="IPR036388">
    <property type="entry name" value="WH-like_DNA-bd_sf"/>
</dbReference>
<dbReference type="InterPro" id="IPR000524">
    <property type="entry name" value="Tscrpt_reg_HTH_GntR"/>
</dbReference>
<evidence type="ECO:0000256" key="3">
    <source>
        <dbReference type="ARBA" id="ARBA00023163"/>
    </source>
</evidence>
<dbReference type="PANTHER" id="PTHR43537">
    <property type="entry name" value="TRANSCRIPTIONAL REGULATOR, GNTR FAMILY"/>
    <property type="match status" value="1"/>
</dbReference>
<dbReference type="Pfam" id="PF07729">
    <property type="entry name" value="FCD"/>
    <property type="match status" value="1"/>
</dbReference>
<dbReference type="SMART" id="SM00345">
    <property type="entry name" value="HTH_GNTR"/>
    <property type="match status" value="1"/>
</dbReference>
<name>A0A839AKV0_9HYPH</name>
<dbReference type="SMART" id="SM00895">
    <property type="entry name" value="FCD"/>
    <property type="match status" value="1"/>
</dbReference>
<evidence type="ECO:0000259" key="4">
    <source>
        <dbReference type="PROSITE" id="PS50949"/>
    </source>
</evidence>
<dbReference type="Gene3D" id="1.20.120.530">
    <property type="entry name" value="GntR ligand-binding domain-like"/>
    <property type="match status" value="1"/>
</dbReference>
<dbReference type="PROSITE" id="PS50949">
    <property type="entry name" value="HTH_GNTR"/>
    <property type="match status" value="1"/>
</dbReference>
<keyword evidence="3" id="KW-0804">Transcription</keyword>
<keyword evidence="2" id="KW-0238">DNA-binding</keyword>